<name>A0AAU8PUX7_DESK7</name>
<dbReference type="Gene3D" id="3.40.50.300">
    <property type="entry name" value="P-loop containing nucleotide triphosphate hydrolases"/>
    <property type="match status" value="1"/>
</dbReference>
<sequence>MGLGVKVQIISAFSDGCLLEERPGYITITNGADECHHQVFITFPDLPKALPETGAEWLASLDTEQAAVDAVVHFHVLRPYKAKKKAESRRKYLKGQIRETLKGGEEPSTDEEYGVTQGRFLEGKLGGGQPLASMAVTLAVAARDLKEARAIAVRLMERYSSSGYRAVRPVGDQEKCLYSFIPGAQPAAPMIECDPGFLAAAGPTVSLELGDGCGFFIGWSGASPVWWKPGHAARHLNRSNAIFISGGLGGGKSLTVKLLLYLARLCGAYLVIIDPKNEYCVFEELFPIRKVDLCPGGSARLNPFTLSSDPRRAKSIALDYLSIVLNLSVDNDARRVAVSRAVEAVGNMPPENRSLQSCLEELRILARESPHSQVAQEAGQCALLLESLRDSSMGSLVFGTETDAGLGRVTVINLQGLPLPRTAENLMSGRITESERQGLAMLYLTAAMAREVAFSLPPDVIKCEAFDEAWMLLGISEGRRVVDELIRMGARAHNVIPMLITQNATDIGDLQTVKNNVGYVMCFRAQDKSEIRANLELLGADPEEEEKKSGTGLSTLFRSMESGWCVMRDARGRIGHVYIDPRPDYLLRVFDTSPGAARAGREGVENVF</sequence>
<reference evidence="2" key="1">
    <citation type="submission" date="2011-05" db="EMBL/GenBank/DDBJ databases">
        <title>Complete sequence of Desulfotomaculum kuznetsovii DSM 6115.</title>
        <authorList>
            <person name="Lucas S."/>
            <person name="Han J."/>
            <person name="Lapidus A."/>
            <person name="Cheng J.-F."/>
            <person name="Goodwin L."/>
            <person name="Pitluck S."/>
            <person name="Peters L."/>
            <person name="Mikhailova N."/>
            <person name="Lu M."/>
            <person name="Saunders E."/>
            <person name="Han C."/>
            <person name="Tapia R."/>
            <person name="Land M."/>
            <person name="Hauser L."/>
            <person name="Kyrpides N."/>
            <person name="Ivanova N."/>
            <person name="Pagani I."/>
            <person name="Nazina T."/>
            <person name="Ivanova A."/>
            <person name="Parshina S."/>
            <person name="Kuever J."/>
            <person name="Muyzer G."/>
            <person name="Plugge C."/>
            <person name="Stams A."/>
            <person name="Woyke T."/>
        </authorList>
    </citation>
    <scope>NUCLEOTIDE SEQUENCE [LARGE SCALE GENOMIC DNA]</scope>
    <source>
        <strain evidence="2">DSM 6115 / VKM B-1805 / 17</strain>
    </source>
</reference>
<dbReference type="PANTHER" id="PTHR30121">
    <property type="entry name" value="UNCHARACTERIZED PROTEIN YJGR-RELATED"/>
    <property type="match status" value="1"/>
</dbReference>
<dbReference type="EMBL" id="CP002770">
    <property type="protein sequence ID" value="AEG16001.1"/>
    <property type="molecule type" value="Genomic_DNA"/>
</dbReference>
<dbReference type="InterPro" id="IPR027417">
    <property type="entry name" value="P-loop_NTPase"/>
</dbReference>
<evidence type="ECO:0000313" key="2">
    <source>
        <dbReference type="Proteomes" id="UP000009229"/>
    </source>
</evidence>
<proteinExistence type="predicted"/>
<dbReference type="Pfam" id="PF12846">
    <property type="entry name" value="AAA_10"/>
    <property type="match status" value="1"/>
</dbReference>
<accession>A0AAU8PUX7</accession>
<dbReference type="InterPro" id="IPR051162">
    <property type="entry name" value="T4SS_component"/>
</dbReference>
<dbReference type="Proteomes" id="UP000009229">
    <property type="component" value="Chromosome"/>
</dbReference>
<evidence type="ECO:0000313" key="1">
    <source>
        <dbReference type="EMBL" id="AEG16001.1"/>
    </source>
</evidence>
<dbReference type="KEGG" id="dku:Desku_2471"/>
<dbReference type="Gene3D" id="1.10.8.730">
    <property type="match status" value="1"/>
</dbReference>
<gene>
    <name evidence="1" type="ordered locus">Desku_2471</name>
</gene>
<protein>
    <recommendedName>
        <fullName evidence="3">Helicase HerA central domain-containing protein</fullName>
    </recommendedName>
</protein>
<dbReference type="AlphaFoldDB" id="A0AAU8PUX7"/>
<evidence type="ECO:0008006" key="3">
    <source>
        <dbReference type="Google" id="ProtNLM"/>
    </source>
</evidence>
<organism evidence="1 2">
    <name type="scientific">Desulfofundulus kuznetsovii (strain DSM 6115 / VKM B-1805 / 17)</name>
    <name type="common">Desulfotomaculum kuznetsovii</name>
    <dbReference type="NCBI Taxonomy" id="760568"/>
    <lineage>
        <taxon>Bacteria</taxon>
        <taxon>Bacillati</taxon>
        <taxon>Bacillota</taxon>
        <taxon>Clostridia</taxon>
        <taxon>Eubacteriales</taxon>
        <taxon>Peptococcaceae</taxon>
        <taxon>Desulfofundulus</taxon>
    </lineage>
</organism>
<keyword evidence="2" id="KW-1185">Reference proteome</keyword>
<dbReference type="PANTHER" id="PTHR30121:SF6">
    <property type="entry name" value="SLR6007 PROTEIN"/>
    <property type="match status" value="1"/>
</dbReference>
<dbReference type="SUPFAM" id="SSF52540">
    <property type="entry name" value="P-loop containing nucleoside triphosphate hydrolases"/>
    <property type="match status" value="1"/>
</dbReference>